<dbReference type="AlphaFoldDB" id="A0CX98"/>
<feature type="non-terminal residue" evidence="1">
    <location>
        <position position="1"/>
    </location>
</feature>
<sequence length="994" mass="115302">TCKYSQNREKCKIEDENFDFKSICLKLNSINYSQLCEQIADQSCKYNKTTNKCEIATGNNYDCIRGLNKMACYNLTDKSQQCKYLNYCYGPNDKILECNPNNYYDCCREALTKESCLFQKRFECQWQNGCQAYQQKIQNECNQIKDASVTVCTSIKDSFCIFDAENFNCKQITPESCDEIQTSDQCNKITEYPCIWEELNEICIYKDKDILDQCTNISDNNGNLKACTMIERIGQKCIFIDNQYGINNCINNINITSCLQQNVSPCEWAIKEVKVKKTKDITKLETIKIGECQQFTDFDNRDCNLLLSQKSCISVRKLGQFCRWKNNQCQNFSLSDYQINKYRQPELAQIVNPNVCGLYQDQRLISYSQELASCIEVKDSSKLSCQQSKYGLNSVSCFKIQSESCKWNPIHKTCEQVTINNTNLTISCDLPGLNSKACTLIEINDSCGFIGNGCGKIDLNVNCKHQGLNKFACLTILNYPCAWIKNEEDENYHCDDYQPYDTCNNINLQVNSMVCSSVQIDACYYNKQTQSCESPKETLDVCDIEGLNYIACSEIKGCYFENHKCQTLNEETYICLQYPKAHQDICKNAYDLCKYSPLNYGCVPAQSNEICKREGLSQSGCVKSQNQCFWNKNNCECLSIQNVFPFCDQIVDFQKCNKFKHCQYDYMKTNNNEVNQQIENQNLGTCRPKLCSDLNNQECQDFNTFNISCYLSNENQCKQANSCKEVRNSYEQCSSLTINGMPCIQGSDQKSCKKLVCSELDRVMCLKFSNYCNYDEYCQTKQCQELDIEQVCRYYNCEWNIKTKKCKDKLKCESYETEQDCNQSTFNNIQCSWLTYNYKSFCVQNGCEQFSKSRGQSCTNYRVQNNFCVNLQDDTCLQCEEIKDSCLCIDQEYCSFNYTLSQCQSIKCNYLIEEECQQFSFCQFNSEKKNCHFNCAYYDNQPDCYNDSTNCYWNDEKKNCTQSQVQIIYPKIPDLIIVEWELLISVCNLVWVLF</sequence>
<evidence type="ECO:0000313" key="1">
    <source>
        <dbReference type="EMBL" id="CAK75415.1"/>
    </source>
</evidence>
<dbReference type="InParanoid" id="A0CX98"/>
<dbReference type="HOGENOM" id="CLU_272554_0_0_1"/>
<protein>
    <recommendedName>
        <fullName evidence="3">Transmembrane protein</fullName>
    </recommendedName>
</protein>
<name>A0CX98_PARTE</name>
<proteinExistence type="predicted"/>
<organism evidence="1 2">
    <name type="scientific">Paramecium tetraurelia</name>
    <dbReference type="NCBI Taxonomy" id="5888"/>
    <lineage>
        <taxon>Eukaryota</taxon>
        <taxon>Sar</taxon>
        <taxon>Alveolata</taxon>
        <taxon>Ciliophora</taxon>
        <taxon>Intramacronucleata</taxon>
        <taxon>Oligohymenophorea</taxon>
        <taxon>Peniculida</taxon>
        <taxon>Parameciidae</taxon>
        <taxon>Paramecium</taxon>
    </lineage>
</organism>
<keyword evidence="2" id="KW-1185">Reference proteome</keyword>
<dbReference type="EMBL" id="CT868208">
    <property type="protein sequence ID" value="CAK75415.1"/>
    <property type="molecule type" value="Genomic_DNA"/>
</dbReference>
<accession>A0CX98</accession>
<evidence type="ECO:0000313" key="2">
    <source>
        <dbReference type="Proteomes" id="UP000000600"/>
    </source>
</evidence>
<evidence type="ECO:0008006" key="3">
    <source>
        <dbReference type="Google" id="ProtNLM"/>
    </source>
</evidence>
<dbReference type="GeneID" id="5028599"/>
<dbReference type="KEGG" id="ptm:GSPATT00011047001"/>
<reference evidence="1 2" key="1">
    <citation type="journal article" date="2006" name="Nature">
        <title>Global trends of whole-genome duplications revealed by the ciliate Paramecium tetraurelia.</title>
        <authorList>
            <consortium name="Genoscope"/>
            <person name="Aury J.-M."/>
            <person name="Jaillon O."/>
            <person name="Duret L."/>
            <person name="Noel B."/>
            <person name="Jubin C."/>
            <person name="Porcel B.M."/>
            <person name="Segurens B."/>
            <person name="Daubin V."/>
            <person name="Anthouard V."/>
            <person name="Aiach N."/>
            <person name="Arnaiz O."/>
            <person name="Billaut A."/>
            <person name="Beisson J."/>
            <person name="Blanc I."/>
            <person name="Bouhouche K."/>
            <person name="Camara F."/>
            <person name="Duharcourt S."/>
            <person name="Guigo R."/>
            <person name="Gogendeau D."/>
            <person name="Katinka M."/>
            <person name="Keller A.-M."/>
            <person name="Kissmehl R."/>
            <person name="Klotz C."/>
            <person name="Koll F."/>
            <person name="Le Moue A."/>
            <person name="Lepere C."/>
            <person name="Malinsky S."/>
            <person name="Nowacki M."/>
            <person name="Nowak J.K."/>
            <person name="Plattner H."/>
            <person name="Poulain J."/>
            <person name="Ruiz F."/>
            <person name="Serrano V."/>
            <person name="Zagulski M."/>
            <person name="Dessen P."/>
            <person name="Betermier M."/>
            <person name="Weissenbach J."/>
            <person name="Scarpelli C."/>
            <person name="Schachter V."/>
            <person name="Sperling L."/>
            <person name="Meyer E."/>
            <person name="Cohen J."/>
            <person name="Wincker P."/>
        </authorList>
    </citation>
    <scope>NUCLEOTIDE SEQUENCE [LARGE SCALE GENOMIC DNA]</scope>
    <source>
        <strain evidence="1 2">Stock d4-2</strain>
    </source>
</reference>
<gene>
    <name evidence="1" type="ORF">GSPATT00011047001</name>
</gene>
<dbReference type="Proteomes" id="UP000000600">
    <property type="component" value="Unassembled WGS sequence"/>
</dbReference>
<dbReference type="RefSeq" id="XP_001442812.1">
    <property type="nucleotide sequence ID" value="XM_001442775.1"/>
</dbReference>
<dbReference type="OrthoDB" id="321505at2759"/>